<evidence type="ECO:0000256" key="1">
    <source>
        <dbReference type="SAM" id="MobiDB-lite"/>
    </source>
</evidence>
<feature type="transmembrane region" description="Helical" evidence="2">
    <location>
        <begin position="37"/>
        <end position="57"/>
    </location>
</feature>
<accession>A0A328NG48</accession>
<keyword evidence="2" id="KW-0472">Membrane</keyword>
<protein>
    <submittedName>
        <fullName evidence="3">Uncharacterized protein</fullName>
    </submittedName>
</protein>
<reference evidence="3 4" key="1">
    <citation type="submission" date="2018-03" db="EMBL/GenBank/DDBJ databases">
        <title>Defining the species Micromonospora saelicesensis and Micromonospora noduli under the framework of genomics.</title>
        <authorList>
            <person name="Riesco R."/>
            <person name="Trujillo M.E."/>
        </authorList>
    </citation>
    <scope>NUCLEOTIDE SEQUENCE [LARGE SCALE GENOMIC DNA]</scope>
    <source>
        <strain evidence="3 4">PSN13</strain>
    </source>
</reference>
<sequence length="263" mass="28267">MDELYDQLRAAVAQAPPTRIDVDELIVADRRRRQHRAWALTGSGVAVAVIALTSTVVTGPYRDSREPTANTGPSLCAPLHASPSESASPFERYGSAPPFPSEQPATAAVRLTVALRTALSVNLPRELTVESGVPGCPLPQLSYERTMTGYVYRVTVKLSQGGDRGDLVIAVRPALGAVPACRLPMLPMKDCSTDQLPDGTQIALDTEVDPEAGTSRRAVLMLRPDKTMVSVSLVQPAASVHEMLLTEDQLVTIGRWPGFNLYP</sequence>
<comment type="caution">
    <text evidence="3">The sequence shown here is derived from an EMBL/GenBank/DDBJ whole genome shotgun (WGS) entry which is preliminary data.</text>
</comment>
<dbReference type="Proteomes" id="UP000249419">
    <property type="component" value="Unassembled WGS sequence"/>
</dbReference>
<gene>
    <name evidence="3" type="ORF">PSN13_04653</name>
</gene>
<keyword evidence="2" id="KW-0812">Transmembrane</keyword>
<name>A0A328NG48_9ACTN</name>
<keyword evidence="2" id="KW-1133">Transmembrane helix</keyword>
<dbReference type="EMBL" id="PYAG01000033">
    <property type="protein sequence ID" value="RAO29459.1"/>
    <property type="molecule type" value="Genomic_DNA"/>
</dbReference>
<evidence type="ECO:0000256" key="2">
    <source>
        <dbReference type="SAM" id="Phobius"/>
    </source>
</evidence>
<evidence type="ECO:0000313" key="3">
    <source>
        <dbReference type="EMBL" id="RAO29459.1"/>
    </source>
</evidence>
<dbReference type="RefSeq" id="WP_112677493.1">
    <property type="nucleotide sequence ID" value="NZ_PYAG01000033.1"/>
</dbReference>
<organism evidence="3 4">
    <name type="scientific">Micromonospora saelicesensis</name>
    <dbReference type="NCBI Taxonomy" id="285676"/>
    <lineage>
        <taxon>Bacteria</taxon>
        <taxon>Bacillati</taxon>
        <taxon>Actinomycetota</taxon>
        <taxon>Actinomycetes</taxon>
        <taxon>Micromonosporales</taxon>
        <taxon>Micromonosporaceae</taxon>
        <taxon>Micromonospora</taxon>
    </lineage>
</organism>
<feature type="region of interest" description="Disordered" evidence="1">
    <location>
        <begin position="60"/>
        <end position="101"/>
    </location>
</feature>
<evidence type="ECO:0000313" key="4">
    <source>
        <dbReference type="Proteomes" id="UP000249419"/>
    </source>
</evidence>
<dbReference type="AlphaFoldDB" id="A0A328NG48"/>
<proteinExistence type="predicted"/>